<dbReference type="Proteomes" id="UP000024635">
    <property type="component" value="Unassembled WGS sequence"/>
</dbReference>
<sequence length="75" mass="8297">MQQLDECSILLHLLSLTGDKTASFIMTTFLFGSCFLTRRGHLVTVFMMRCVLPYAVSNAGLESIAQTSCGVLYDE</sequence>
<gene>
    <name evidence="1" type="primary">Acey_s0049.g1877</name>
    <name evidence="1" type="ORF">Y032_0049g1877</name>
</gene>
<comment type="caution">
    <text evidence="1">The sequence shown here is derived from an EMBL/GenBank/DDBJ whole genome shotgun (WGS) entry which is preliminary data.</text>
</comment>
<dbReference type="AlphaFoldDB" id="A0A016U9X9"/>
<organism evidence="1 2">
    <name type="scientific">Ancylostoma ceylanicum</name>
    <dbReference type="NCBI Taxonomy" id="53326"/>
    <lineage>
        <taxon>Eukaryota</taxon>
        <taxon>Metazoa</taxon>
        <taxon>Ecdysozoa</taxon>
        <taxon>Nematoda</taxon>
        <taxon>Chromadorea</taxon>
        <taxon>Rhabditida</taxon>
        <taxon>Rhabditina</taxon>
        <taxon>Rhabditomorpha</taxon>
        <taxon>Strongyloidea</taxon>
        <taxon>Ancylostomatidae</taxon>
        <taxon>Ancylostomatinae</taxon>
        <taxon>Ancylostoma</taxon>
    </lineage>
</organism>
<reference evidence="2" key="1">
    <citation type="journal article" date="2015" name="Nat. Genet.">
        <title>The genome and transcriptome of the zoonotic hookworm Ancylostoma ceylanicum identify infection-specific gene families.</title>
        <authorList>
            <person name="Schwarz E.M."/>
            <person name="Hu Y."/>
            <person name="Antoshechkin I."/>
            <person name="Miller M.M."/>
            <person name="Sternberg P.W."/>
            <person name="Aroian R.V."/>
        </authorList>
    </citation>
    <scope>NUCLEOTIDE SEQUENCE</scope>
    <source>
        <strain evidence="2">HY135</strain>
    </source>
</reference>
<evidence type="ECO:0000313" key="1">
    <source>
        <dbReference type="EMBL" id="EYC11965.1"/>
    </source>
</evidence>
<accession>A0A016U9X9</accession>
<evidence type="ECO:0000313" key="2">
    <source>
        <dbReference type="Proteomes" id="UP000024635"/>
    </source>
</evidence>
<protein>
    <submittedName>
        <fullName evidence="1">Uncharacterized protein</fullName>
    </submittedName>
</protein>
<dbReference type="EMBL" id="JARK01001385">
    <property type="protein sequence ID" value="EYC11965.1"/>
    <property type="molecule type" value="Genomic_DNA"/>
</dbReference>
<keyword evidence="2" id="KW-1185">Reference proteome</keyword>
<proteinExistence type="predicted"/>
<name>A0A016U9X9_9BILA</name>